<dbReference type="AlphaFoldDB" id="A0A919A3U3"/>
<comment type="caution">
    <text evidence="1">The sequence shown here is derived from an EMBL/GenBank/DDBJ whole genome shotgun (WGS) entry which is preliminary data.</text>
</comment>
<accession>A0A919A3U3</accession>
<reference evidence="1" key="2">
    <citation type="submission" date="2020-09" db="EMBL/GenBank/DDBJ databases">
        <authorList>
            <person name="Sun Q."/>
            <person name="Ohkuma M."/>
        </authorList>
    </citation>
    <scope>NUCLEOTIDE SEQUENCE</scope>
    <source>
        <strain evidence="1">JCM 4477</strain>
    </source>
</reference>
<dbReference type="Proteomes" id="UP000630718">
    <property type="component" value="Unassembled WGS sequence"/>
</dbReference>
<sequence>MAELAYPHYVLQADGPRETGINVTIVVSDGVGGPLPGKTVDGVVEHLRDYLLGEDGDVTVQLVHNQIQSTPL</sequence>
<keyword evidence="2" id="KW-1185">Reference proteome</keyword>
<evidence type="ECO:0000313" key="1">
    <source>
        <dbReference type="EMBL" id="GHE85133.1"/>
    </source>
</evidence>
<gene>
    <name evidence="1" type="ORF">GCM10018772_05370</name>
</gene>
<name>A0A919A3U3_9ACTN</name>
<protein>
    <submittedName>
        <fullName evidence="1">Uncharacterized protein</fullName>
    </submittedName>
</protein>
<evidence type="ECO:0000313" key="2">
    <source>
        <dbReference type="Proteomes" id="UP000630718"/>
    </source>
</evidence>
<reference evidence="1" key="1">
    <citation type="journal article" date="2014" name="Int. J. Syst. Evol. Microbiol.">
        <title>Complete genome sequence of Corynebacterium casei LMG S-19264T (=DSM 44701T), isolated from a smear-ripened cheese.</title>
        <authorList>
            <consortium name="US DOE Joint Genome Institute (JGI-PGF)"/>
            <person name="Walter F."/>
            <person name="Albersmeier A."/>
            <person name="Kalinowski J."/>
            <person name="Ruckert C."/>
        </authorList>
    </citation>
    <scope>NUCLEOTIDE SEQUENCE</scope>
    <source>
        <strain evidence="1">JCM 4477</strain>
    </source>
</reference>
<dbReference type="RefSeq" id="WP_190202427.1">
    <property type="nucleotide sequence ID" value="NZ_BNBI01000001.1"/>
</dbReference>
<dbReference type="EMBL" id="BNBI01000001">
    <property type="protein sequence ID" value="GHE85133.1"/>
    <property type="molecule type" value="Genomic_DNA"/>
</dbReference>
<proteinExistence type="predicted"/>
<organism evidence="1 2">
    <name type="scientific">Streptomyces fumanus</name>
    <dbReference type="NCBI Taxonomy" id="67302"/>
    <lineage>
        <taxon>Bacteria</taxon>
        <taxon>Bacillati</taxon>
        <taxon>Actinomycetota</taxon>
        <taxon>Actinomycetes</taxon>
        <taxon>Kitasatosporales</taxon>
        <taxon>Streptomycetaceae</taxon>
        <taxon>Streptomyces</taxon>
    </lineage>
</organism>